<dbReference type="AlphaFoldDB" id="A0A081BB32"/>
<evidence type="ECO:0000313" key="1">
    <source>
        <dbReference type="EMBL" id="GAK45250.1"/>
    </source>
</evidence>
<proteinExistence type="predicted"/>
<sequence length="163" mass="18563">MRFGRNRPTLTLITDGERRVYPDEAQHSANDVLMSRLLSAVMEEAMKDIFSVDLAHFVGELRNGYKDILMDIVKDCLSSSPYGAYVNFSGKGTFELDWNTVPAVRLEFVWAGPFYEVIFEVERRGNEMQCYFGEVRPQGGQSAVKATKHFIEELQTGLQKNII</sequence>
<dbReference type="STRING" id="1333998.M2A_1749"/>
<evidence type="ECO:0000313" key="2">
    <source>
        <dbReference type="Proteomes" id="UP000028702"/>
    </source>
</evidence>
<dbReference type="Proteomes" id="UP000028702">
    <property type="component" value="Unassembled WGS sequence"/>
</dbReference>
<dbReference type="EMBL" id="BBIO01000008">
    <property type="protein sequence ID" value="GAK45250.1"/>
    <property type="molecule type" value="Genomic_DNA"/>
</dbReference>
<reference evidence="1 2" key="1">
    <citation type="submission" date="2014-07" db="EMBL/GenBank/DDBJ databases">
        <title>Tepidicaulis marinum gen. nov., sp. nov., a novel marine bacterium denitrifying nitrate to nitrous oxide strictly under microaerobic conditions.</title>
        <authorList>
            <person name="Takeuchi M."/>
            <person name="Yamagishi T."/>
            <person name="Kamagata Y."/>
            <person name="Oshima K."/>
            <person name="Hattori M."/>
            <person name="Katayama T."/>
            <person name="Hanada S."/>
            <person name="Tamaki H."/>
            <person name="Marumo K."/>
            <person name="Maeda H."/>
            <person name="Nedachi M."/>
            <person name="Iwasaki W."/>
            <person name="Suwa Y."/>
            <person name="Sakata S."/>
        </authorList>
    </citation>
    <scope>NUCLEOTIDE SEQUENCE [LARGE SCALE GENOMIC DNA]</scope>
    <source>
        <strain evidence="1 2">MA2</strain>
    </source>
</reference>
<dbReference type="RefSeq" id="WP_156101711.1">
    <property type="nucleotide sequence ID" value="NZ_BBIO01000008.1"/>
</dbReference>
<gene>
    <name evidence="1" type="ORF">M2A_1749</name>
</gene>
<comment type="caution">
    <text evidence="1">The sequence shown here is derived from an EMBL/GenBank/DDBJ whole genome shotgun (WGS) entry which is preliminary data.</text>
</comment>
<name>A0A081BB32_9HYPH</name>
<accession>A0A081BB32</accession>
<organism evidence="1 2">
    <name type="scientific">Tepidicaulis marinus</name>
    <dbReference type="NCBI Taxonomy" id="1333998"/>
    <lineage>
        <taxon>Bacteria</taxon>
        <taxon>Pseudomonadati</taxon>
        <taxon>Pseudomonadota</taxon>
        <taxon>Alphaproteobacteria</taxon>
        <taxon>Hyphomicrobiales</taxon>
        <taxon>Parvibaculaceae</taxon>
        <taxon>Tepidicaulis</taxon>
    </lineage>
</organism>
<protein>
    <submittedName>
        <fullName evidence="1">Uncharacterized protein</fullName>
    </submittedName>
</protein>
<keyword evidence="2" id="KW-1185">Reference proteome</keyword>